<name>A0A392MF16_9FABA</name>
<reference evidence="1 2" key="1">
    <citation type="journal article" date="2018" name="Front. Plant Sci.">
        <title>Red Clover (Trifolium pratense) and Zigzag Clover (T. medium) - A Picture of Genomic Similarities and Differences.</title>
        <authorList>
            <person name="Dluhosova J."/>
            <person name="Istvanek J."/>
            <person name="Nedelnik J."/>
            <person name="Repkova J."/>
        </authorList>
    </citation>
    <scope>NUCLEOTIDE SEQUENCE [LARGE SCALE GENOMIC DNA]</scope>
    <source>
        <strain evidence="2">cv. 10/8</strain>
        <tissue evidence="1">Leaf</tissue>
    </source>
</reference>
<evidence type="ECO:0000313" key="1">
    <source>
        <dbReference type="EMBL" id="MCH85881.1"/>
    </source>
</evidence>
<gene>
    <name evidence="1" type="ORF">A2U01_0006733</name>
</gene>
<organism evidence="1 2">
    <name type="scientific">Trifolium medium</name>
    <dbReference type="NCBI Taxonomy" id="97028"/>
    <lineage>
        <taxon>Eukaryota</taxon>
        <taxon>Viridiplantae</taxon>
        <taxon>Streptophyta</taxon>
        <taxon>Embryophyta</taxon>
        <taxon>Tracheophyta</taxon>
        <taxon>Spermatophyta</taxon>
        <taxon>Magnoliopsida</taxon>
        <taxon>eudicotyledons</taxon>
        <taxon>Gunneridae</taxon>
        <taxon>Pentapetalae</taxon>
        <taxon>rosids</taxon>
        <taxon>fabids</taxon>
        <taxon>Fabales</taxon>
        <taxon>Fabaceae</taxon>
        <taxon>Papilionoideae</taxon>
        <taxon>50 kb inversion clade</taxon>
        <taxon>NPAAA clade</taxon>
        <taxon>Hologalegina</taxon>
        <taxon>IRL clade</taxon>
        <taxon>Trifolieae</taxon>
        <taxon>Trifolium</taxon>
    </lineage>
</organism>
<dbReference type="Proteomes" id="UP000265520">
    <property type="component" value="Unassembled WGS sequence"/>
</dbReference>
<proteinExistence type="predicted"/>
<sequence>MGRRKLGGGTTEMKVRVEFLLMCVEMKVRLHSFVLVSAQYLPTSVSPCCDIAAIDNLIAIFALLKQLISSFS</sequence>
<dbReference type="EMBL" id="LXQA010009312">
    <property type="protein sequence ID" value="MCH85881.1"/>
    <property type="molecule type" value="Genomic_DNA"/>
</dbReference>
<comment type="caution">
    <text evidence="1">The sequence shown here is derived from an EMBL/GenBank/DDBJ whole genome shotgun (WGS) entry which is preliminary data.</text>
</comment>
<accession>A0A392MF16</accession>
<protein>
    <submittedName>
        <fullName evidence="1">Uncharacterized protein</fullName>
    </submittedName>
</protein>
<dbReference type="AlphaFoldDB" id="A0A392MF16"/>
<keyword evidence="2" id="KW-1185">Reference proteome</keyword>
<evidence type="ECO:0000313" key="2">
    <source>
        <dbReference type="Proteomes" id="UP000265520"/>
    </source>
</evidence>